<evidence type="ECO:0000256" key="6">
    <source>
        <dbReference type="ARBA" id="ARBA00022989"/>
    </source>
</evidence>
<keyword evidence="7 8" id="KW-0472">Membrane</keyword>
<dbReference type="PANTHER" id="PTHR30012:SF0">
    <property type="entry name" value="TYPE II SECRETION SYSTEM PROTEIN F-RELATED"/>
    <property type="match status" value="1"/>
</dbReference>
<dbReference type="EMBL" id="MFLU01000002">
    <property type="protein sequence ID" value="OGG76195.1"/>
    <property type="molecule type" value="Genomic_DNA"/>
</dbReference>
<comment type="similarity">
    <text evidence="2">Belongs to the GSP F family.</text>
</comment>
<dbReference type="STRING" id="1798507.A3A34_01750"/>
<dbReference type="AlphaFoldDB" id="A0A1F6ERE1"/>
<feature type="transmembrane region" description="Helical" evidence="8">
    <location>
        <begin position="171"/>
        <end position="193"/>
    </location>
</feature>
<dbReference type="Proteomes" id="UP000178587">
    <property type="component" value="Unassembled WGS sequence"/>
</dbReference>
<dbReference type="InterPro" id="IPR003004">
    <property type="entry name" value="GspF/PilC"/>
</dbReference>
<proteinExistence type="inferred from homology"/>
<feature type="transmembrane region" description="Helical" evidence="8">
    <location>
        <begin position="213"/>
        <end position="243"/>
    </location>
</feature>
<feature type="domain" description="Type II secretion system protein GspF" evidence="9">
    <location>
        <begin position="71"/>
        <end position="194"/>
    </location>
</feature>
<evidence type="ECO:0000256" key="8">
    <source>
        <dbReference type="SAM" id="Phobius"/>
    </source>
</evidence>
<dbReference type="GO" id="GO:0005886">
    <property type="term" value="C:plasma membrane"/>
    <property type="evidence" value="ECO:0007669"/>
    <property type="project" value="UniProtKB-SubCell"/>
</dbReference>
<comment type="subcellular location">
    <subcellularLocation>
        <location evidence="1">Cell inner membrane</location>
        <topology evidence="1">Multi-pass membrane protein</topology>
    </subcellularLocation>
</comment>
<dbReference type="Gene3D" id="1.20.81.30">
    <property type="entry name" value="Type II secretion system (T2SS), domain F"/>
    <property type="match status" value="2"/>
</dbReference>
<evidence type="ECO:0000313" key="10">
    <source>
        <dbReference type="EMBL" id="OGG76195.1"/>
    </source>
</evidence>
<dbReference type="InterPro" id="IPR042094">
    <property type="entry name" value="T2SS_GspF_sf"/>
</dbReference>
<evidence type="ECO:0000256" key="2">
    <source>
        <dbReference type="ARBA" id="ARBA00005745"/>
    </source>
</evidence>
<comment type="caution">
    <text evidence="10">The sequence shown here is derived from an EMBL/GenBank/DDBJ whole genome shotgun (WGS) entry which is preliminary data.</text>
</comment>
<keyword evidence="6 8" id="KW-1133">Transmembrane helix</keyword>
<evidence type="ECO:0000256" key="4">
    <source>
        <dbReference type="ARBA" id="ARBA00022519"/>
    </source>
</evidence>
<evidence type="ECO:0000256" key="7">
    <source>
        <dbReference type="ARBA" id="ARBA00023136"/>
    </source>
</evidence>
<accession>A0A1F6ERE1</accession>
<evidence type="ECO:0000256" key="1">
    <source>
        <dbReference type="ARBA" id="ARBA00004429"/>
    </source>
</evidence>
<dbReference type="Pfam" id="PF00482">
    <property type="entry name" value="T2SSF"/>
    <property type="match status" value="2"/>
</dbReference>
<evidence type="ECO:0000256" key="3">
    <source>
        <dbReference type="ARBA" id="ARBA00022475"/>
    </source>
</evidence>
<gene>
    <name evidence="10" type="ORF">A3A34_01750</name>
</gene>
<name>A0A1F6ERE1_9BACT</name>
<keyword evidence="3" id="KW-1003">Cell membrane</keyword>
<dbReference type="InterPro" id="IPR018076">
    <property type="entry name" value="T2SS_GspF_dom"/>
</dbReference>
<keyword evidence="4" id="KW-0997">Cell inner membrane</keyword>
<organism evidence="10 11">
    <name type="scientific">Candidatus Kaiserbacteria bacterium RIFCSPLOWO2_01_FULL_50_24</name>
    <dbReference type="NCBI Taxonomy" id="1798507"/>
    <lineage>
        <taxon>Bacteria</taxon>
        <taxon>Candidatus Kaiseribacteriota</taxon>
    </lineage>
</organism>
<evidence type="ECO:0000256" key="5">
    <source>
        <dbReference type="ARBA" id="ARBA00022692"/>
    </source>
</evidence>
<keyword evidence="5 8" id="KW-0812">Transmembrane</keyword>
<sequence length="405" mass="44212">MARFTYTAERQGGEVYRSTAEAGDRFELYQVVRREGGKILSIEEYRNGNVLSFAYWNSKISNVSEQNKILFARNLGAMLSAGLSLARALAVMERQTKNPKLSATIAEILGSVRRGESLHAALEKFPRVFSSLFIAMVRAGEEGGELPGALKTIADQMERVHTLKKKVQSALIYPAIVITAIIGIGTLMMVEVVPTLANTFEEMNADLPASTQAVIAISNFLVEHTILALVLLCVVTIGIYAGLKSKVGRRLFDKALLGTPAIGTIVREVNAARTSRTLSSLLSSGINVLAALEITGEVVQNSYFRDVLEDAERRVSAGESLSATFSKNEHLYPPFVGEMVSVGEETGQLTEMLRRLAEYYENEVDRKTKDLSTIIEPFLMVAIGGAVGFFAISMISPIYSLSENI</sequence>
<reference evidence="10 11" key="1">
    <citation type="journal article" date="2016" name="Nat. Commun.">
        <title>Thousands of microbial genomes shed light on interconnected biogeochemical processes in an aquifer system.</title>
        <authorList>
            <person name="Anantharaman K."/>
            <person name="Brown C.T."/>
            <person name="Hug L.A."/>
            <person name="Sharon I."/>
            <person name="Castelle C.J."/>
            <person name="Probst A.J."/>
            <person name="Thomas B.C."/>
            <person name="Singh A."/>
            <person name="Wilkins M.J."/>
            <person name="Karaoz U."/>
            <person name="Brodie E.L."/>
            <person name="Williams K.H."/>
            <person name="Hubbard S.S."/>
            <person name="Banfield J.F."/>
        </authorList>
    </citation>
    <scope>NUCLEOTIDE SEQUENCE [LARGE SCALE GENOMIC DNA]</scope>
</reference>
<feature type="domain" description="Type II secretion system protein GspF" evidence="9">
    <location>
        <begin position="275"/>
        <end position="397"/>
    </location>
</feature>
<evidence type="ECO:0000259" key="9">
    <source>
        <dbReference type="Pfam" id="PF00482"/>
    </source>
</evidence>
<feature type="transmembrane region" description="Helical" evidence="8">
    <location>
        <begin position="378"/>
        <end position="399"/>
    </location>
</feature>
<dbReference type="PRINTS" id="PR00812">
    <property type="entry name" value="BCTERIALGSPF"/>
</dbReference>
<dbReference type="FunFam" id="1.20.81.30:FF:000001">
    <property type="entry name" value="Type II secretion system protein F"/>
    <property type="match status" value="2"/>
</dbReference>
<dbReference type="PANTHER" id="PTHR30012">
    <property type="entry name" value="GENERAL SECRETION PATHWAY PROTEIN"/>
    <property type="match status" value="1"/>
</dbReference>
<evidence type="ECO:0000313" key="11">
    <source>
        <dbReference type="Proteomes" id="UP000178587"/>
    </source>
</evidence>
<protein>
    <recommendedName>
        <fullName evidence="9">Type II secretion system protein GspF domain-containing protein</fullName>
    </recommendedName>
</protein>